<evidence type="ECO:0000256" key="3">
    <source>
        <dbReference type="ARBA" id="ARBA00022448"/>
    </source>
</evidence>
<feature type="transmembrane region" description="Helical" evidence="12">
    <location>
        <begin position="295"/>
        <end position="312"/>
    </location>
</feature>
<dbReference type="Gene3D" id="6.10.140.1330">
    <property type="match status" value="1"/>
</dbReference>
<evidence type="ECO:0000259" key="13">
    <source>
        <dbReference type="Pfam" id="PF00999"/>
    </source>
</evidence>
<feature type="transmembrane region" description="Helical" evidence="12">
    <location>
        <begin position="29"/>
        <end position="48"/>
    </location>
</feature>
<dbReference type="GO" id="GO:0015385">
    <property type="term" value="F:sodium:proton antiporter activity"/>
    <property type="evidence" value="ECO:0007669"/>
    <property type="project" value="InterPro"/>
</dbReference>
<evidence type="ECO:0000256" key="10">
    <source>
        <dbReference type="ARBA" id="ARBA00023136"/>
    </source>
</evidence>
<evidence type="ECO:0000256" key="9">
    <source>
        <dbReference type="ARBA" id="ARBA00023065"/>
    </source>
</evidence>
<dbReference type="Pfam" id="PF00999">
    <property type="entry name" value="Na_H_Exchanger"/>
    <property type="match status" value="1"/>
</dbReference>
<evidence type="ECO:0000256" key="6">
    <source>
        <dbReference type="ARBA" id="ARBA00022692"/>
    </source>
</evidence>
<feature type="transmembrane region" description="Helical" evidence="12">
    <location>
        <begin position="233"/>
        <end position="250"/>
    </location>
</feature>
<dbReference type="EMBL" id="CP015199">
    <property type="protein sequence ID" value="ANF50600.1"/>
    <property type="molecule type" value="Genomic_DNA"/>
</dbReference>
<comment type="similarity">
    <text evidence="2">Belongs to the monovalent cation:proton antiporter 1 (CPA1) transporter (TC 2.A.36) family.</text>
</comment>
<feature type="transmembrane region" description="Helical" evidence="12">
    <location>
        <begin position="318"/>
        <end position="335"/>
    </location>
</feature>
<feature type="transmembrane region" description="Helical" evidence="12">
    <location>
        <begin position="202"/>
        <end position="221"/>
    </location>
</feature>
<keyword evidence="6 12" id="KW-0812">Transmembrane</keyword>
<keyword evidence="3" id="KW-0813">Transport</keyword>
<evidence type="ECO:0000256" key="5">
    <source>
        <dbReference type="ARBA" id="ARBA00022475"/>
    </source>
</evidence>
<keyword evidence="9" id="KW-0406">Ion transport</keyword>
<dbReference type="AlphaFoldDB" id="A0A172XUQ3"/>
<dbReference type="STRING" id="1685010.A0O34_08720"/>
<feature type="transmembrane region" description="Helical" evidence="12">
    <location>
        <begin position="100"/>
        <end position="122"/>
    </location>
</feature>
<evidence type="ECO:0000256" key="7">
    <source>
        <dbReference type="ARBA" id="ARBA00022989"/>
    </source>
</evidence>
<dbReference type="GO" id="GO:0098719">
    <property type="term" value="P:sodium ion import across plasma membrane"/>
    <property type="evidence" value="ECO:0007669"/>
    <property type="project" value="TreeGrafter"/>
</dbReference>
<dbReference type="GO" id="GO:0051453">
    <property type="term" value="P:regulation of intracellular pH"/>
    <property type="evidence" value="ECO:0007669"/>
    <property type="project" value="TreeGrafter"/>
</dbReference>
<sequence>MELYYSFSALIVLASIFAYLNYRFLKLPSTIGIMVIAIVVSIILVSFGETFLPRTFWHLHDLMSGIDFTEVLMGAMLNFLLFAGGIHINIDDLKEQFRPVVIFSTAGVVISTFVVGFGMFYILPFLGINLPFIYCLLFGALISPTDPVAVLSILKQAKVSKSLETKVAGESLFNDGMAVVIFSVVLQLAIGKEVDLGIESIGLLLLKEAGGGLFLGIVLGWVTSRLMREVDDYIISVLVTLSVVMGGYLIARQMHISGPLTMVAAGLFMGNFNVRFKMKSITQDYLIKFWELIDEILNAVLFLFIGFELLMIKDLKHFIVPGLVAIVIVLLARVISIWGPTKLMKTTFSPQTVKVLVWGGIRGGVSIALAMSIPKSEYSEIILSITYCVVVFSIIVQGLTIAKVANPNKIAKEEQELGNITSDESR</sequence>
<feature type="domain" description="Cation/H+ exchanger transmembrane" evidence="13">
    <location>
        <begin position="12"/>
        <end position="404"/>
    </location>
</feature>
<protein>
    <submittedName>
        <fullName evidence="14">Sodium:proton antiporter</fullName>
    </submittedName>
</protein>
<feature type="transmembrane region" description="Helical" evidence="12">
    <location>
        <begin position="128"/>
        <end position="151"/>
    </location>
</feature>
<keyword evidence="15" id="KW-1185">Reference proteome</keyword>
<evidence type="ECO:0000256" key="1">
    <source>
        <dbReference type="ARBA" id="ARBA00004651"/>
    </source>
</evidence>
<comment type="subcellular location">
    <subcellularLocation>
        <location evidence="1">Cell membrane</location>
        <topology evidence="1">Multi-pass membrane protein</topology>
    </subcellularLocation>
</comment>
<dbReference type="OrthoDB" id="9774146at2"/>
<evidence type="ECO:0000256" key="12">
    <source>
        <dbReference type="SAM" id="Phobius"/>
    </source>
</evidence>
<evidence type="ECO:0000256" key="4">
    <source>
        <dbReference type="ARBA" id="ARBA00022449"/>
    </source>
</evidence>
<evidence type="ECO:0000313" key="14">
    <source>
        <dbReference type="EMBL" id="ANF50600.1"/>
    </source>
</evidence>
<feature type="transmembrane region" description="Helical" evidence="12">
    <location>
        <begin position="355"/>
        <end position="375"/>
    </location>
</feature>
<organism evidence="14 15">
    <name type="scientific">Chryseobacterium glaciei</name>
    <dbReference type="NCBI Taxonomy" id="1685010"/>
    <lineage>
        <taxon>Bacteria</taxon>
        <taxon>Pseudomonadati</taxon>
        <taxon>Bacteroidota</taxon>
        <taxon>Flavobacteriia</taxon>
        <taxon>Flavobacteriales</taxon>
        <taxon>Weeksellaceae</taxon>
        <taxon>Chryseobacterium group</taxon>
        <taxon>Chryseobacterium</taxon>
    </lineage>
</organism>
<evidence type="ECO:0000256" key="8">
    <source>
        <dbReference type="ARBA" id="ARBA00023053"/>
    </source>
</evidence>
<dbReference type="RefSeq" id="WP_066753795.1">
    <property type="nucleotide sequence ID" value="NZ_CP015199.1"/>
</dbReference>
<dbReference type="PANTHER" id="PTHR10110:SF195">
    <property type="entry name" value="NA(+)_H(+) ANTIPORTER NHAS2"/>
    <property type="match status" value="1"/>
</dbReference>
<dbReference type="KEGG" id="chh:A0O34_08720"/>
<proteinExistence type="inferred from homology"/>
<feature type="transmembrane region" description="Helical" evidence="12">
    <location>
        <begin position="68"/>
        <end position="88"/>
    </location>
</feature>
<keyword evidence="7 12" id="KW-1133">Transmembrane helix</keyword>
<name>A0A172XUQ3_9FLAO</name>
<evidence type="ECO:0000256" key="2">
    <source>
        <dbReference type="ARBA" id="ARBA00007367"/>
    </source>
</evidence>
<dbReference type="Proteomes" id="UP000077824">
    <property type="component" value="Chromosome"/>
</dbReference>
<evidence type="ECO:0000313" key="15">
    <source>
        <dbReference type="Proteomes" id="UP000077824"/>
    </source>
</evidence>
<dbReference type="InterPro" id="IPR006153">
    <property type="entry name" value="Cation/H_exchanger_TM"/>
</dbReference>
<accession>A0A172XUQ3</accession>
<keyword evidence="8" id="KW-0915">Sodium</keyword>
<dbReference type="PANTHER" id="PTHR10110">
    <property type="entry name" value="SODIUM/HYDROGEN EXCHANGER"/>
    <property type="match status" value="1"/>
</dbReference>
<keyword evidence="11" id="KW-0739">Sodium transport</keyword>
<gene>
    <name evidence="14" type="ORF">A0O34_08720</name>
</gene>
<feature type="transmembrane region" description="Helical" evidence="12">
    <location>
        <begin position="256"/>
        <end position="274"/>
    </location>
</feature>
<evidence type="ECO:0000256" key="11">
    <source>
        <dbReference type="ARBA" id="ARBA00023201"/>
    </source>
</evidence>
<dbReference type="InterPro" id="IPR018422">
    <property type="entry name" value="Cation/H_exchanger_CPA1"/>
</dbReference>
<keyword evidence="4" id="KW-0050">Antiport</keyword>
<reference evidence="14 15" key="1">
    <citation type="submission" date="2016-04" db="EMBL/GenBank/DDBJ databases">
        <title>Complete Genome Sequence of Chryseobacterium sp. IHBB 10212.</title>
        <authorList>
            <person name="Pal M."/>
            <person name="Swarnkar M.K."/>
            <person name="Kaushal K."/>
            <person name="Chhibber S."/>
            <person name="Singh A.K."/>
            <person name="Gulati A."/>
        </authorList>
    </citation>
    <scope>NUCLEOTIDE SEQUENCE [LARGE SCALE GENOMIC DNA]</scope>
    <source>
        <strain evidence="14 15">IHBB 10212</strain>
    </source>
</reference>
<dbReference type="GO" id="GO:0005886">
    <property type="term" value="C:plasma membrane"/>
    <property type="evidence" value="ECO:0007669"/>
    <property type="project" value="UniProtKB-SubCell"/>
</dbReference>
<keyword evidence="10 12" id="KW-0472">Membrane</keyword>
<keyword evidence="5" id="KW-1003">Cell membrane</keyword>
<feature type="transmembrane region" description="Helical" evidence="12">
    <location>
        <begin position="381"/>
        <end position="402"/>
    </location>
</feature>
<feature type="transmembrane region" description="Helical" evidence="12">
    <location>
        <begin position="6"/>
        <end position="22"/>
    </location>
</feature>
<dbReference type="GO" id="GO:0015386">
    <property type="term" value="F:potassium:proton antiporter activity"/>
    <property type="evidence" value="ECO:0007669"/>
    <property type="project" value="TreeGrafter"/>
</dbReference>
<feature type="transmembrane region" description="Helical" evidence="12">
    <location>
        <begin position="172"/>
        <end position="190"/>
    </location>
</feature>